<organism evidence="1 2">
    <name type="scientific">Spiroplasma cantharicola</name>
    <dbReference type="NCBI Taxonomy" id="362837"/>
    <lineage>
        <taxon>Bacteria</taxon>
        <taxon>Bacillati</taxon>
        <taxon>Mycoplasmatota</taxon>
        <taxon>Mollicutes</taxon>
        <taxon>Entomoplasmatales</taxon>
        <taxon>Spiroplasmataceae</taxon>
        <taxon>Spiroplasma</taxon>
    </lineage>
</organism>
<dbReference type="KEGG" id="scj:SCANT_v1c06370"/>
<protein>
    <submittedName>
        <fullName evidence="1">Uncharacterized protein</fullName>
    </submittedName>
</protein>
<reference evidence="1 2" key="1">
    <citation type="journal article" date="2015" name="Genome Announc.">
        <title>Complete Genome Sequence of Spiroplasma cantharicola CC-1T (DSM 21588), a Bacterium Isolated from Soldier Beetle (Cantharis carolinus).</title>
        <authorList>
            <person name="Lo W.S."/>
            <person name="Liu P.Y."/>
            <person name="Kuo C.H."/>
        </authorList>
    </citation>
    <scope>NUCLEOTIDE SEQUENCE [LARGE SCALE GENOMIC DNA]</scope>
    <source>
        <strain evidence="1 2">CC-1</strain>
    </source>
</reference>
<dbReference type="RefSeq" id="WP_053946299.1">
    <property type="nucleotide sequence ID" value="NZ_CP012622.1"/>
</dbReference>
<evidence type="ECO:0000313" key="1">
    <source>
        <dbReference type="EMBL" id="ALD66543.1"/>
    </source>
</evidence>
<sequence>MKKLLNSLTVFSLTLGSVNQISAFTIKNNENLLSVDDKFSIKISTSNFEVDNKNELLPNKSYDRKKEMQQSLVKWQEYKKENNIVELNIEQLEAKFGALDSSGENIDNNFYKKLLISDNVEIQKLNFYIYDKVDAQYKIDFIGDFIIDNIEYKNVSLSGYEENQYFTSWQILSDFFIITEYEVLDLIKFSNNDIFNLDLDLGENDSQTMYVKTLSEYKNYFNKNPKEKLKIVKPYWSLTNIKTKEEYIIDAMLYKTDDRVFLEDTYNTMIAVRLMKDKPGVETNVLGLSWLTVFPSPGPLGNSRLIRKYKSDTFKGNFEVSLKVALKR</sequence>
<dbReference type="EMBL" id="CP012622">
    <property type="protein sequence ID" value="ALD66543.1"/>
    <property type="molecule type" value="Genomic_DNA"/>
</dbReference>
<accession>A0A0M5KCE7</accession>
<evidence type="ECO:0000313" key="2">
    <source>
        <dbReference type="Proteomes" id="UP000063919"/>
    </source>
</evidence>
<name>A0A0M5KCE7_9MOLU</name>
<dbReference type="OrthoDB" id="391730at2"/>
<proteinExistence type="predicted"/>
<dbReference type="Proteomes" id="UP000063919">
    <property type="component" value="Chromosome"/>
</dbReference>
<gene>
    <name evidence="1" type="ORF">SCANT_v1c06370</name>
</gene>
<dbReference type="AlphaFoldDB" id="A0A0M5KCE7"/>
<dbReference type="PATRIC" id="fig|362837.3.peg.651"/>
<keyword evidence="2" id="KW-1185">Reference proteome</keyword>